<keyword evidence="1" id="KW-1133">Transmembrane helix</keyword>
<proteinExistence type="predicted"/>
<evidence type="ECO:0000256" key="1">
    <source>
        <dbReference type="SAM" id="Phobius"/>
    </source>
</evidence>
<keyword evidence="1" id="KW-0812">Transmembrane</keyword>
<feature type="transmembrane region" description="Helical" evidence="1">
    <location>
        <begin position="12"/>
        <end position="36"/>
    </location>
</feature>
<feature type="domain" description="Cell envelope-related transcriptional attenuator" evidence="2">
    <location>
        <begin position="92"/>
        <end position="245"/>
    </location>
</feature>
<dbReference type="PANTHER" id="PTHR33392:SF6">
    <property type="entry name" value="POLYISOPRENYL-TEICHOIC ACID--PEPTIDOGLYCAN TEICHOIC ACID TRANSFERASE TAGU"/>
    <property type="match status" value="1"/>
</dbReference>
<accession>A0A6J6B7M9</accession>
<dbReference type="InterPro" id="IPR050922">
    <property type="entry name" value="LytR/CpsA/Psr_CW_biosynth"/>
</dbReference>
<dbReference type="Pfam" id="PF03816">
    <property type="entry name" value="LytR_cpsA_psr"/>
    <property type="match status" value="1"/>
</dbReference>
<reference evidence="3" key="1">
    <citation type="submission" date="2020-05" db="EMBL/GenBank/DDBJ databases">
        <authorList>
            <person name="Chiriac C."/>
            <person name="Salcher M."/>
            <person name="Ghai R."/>
            <person name="Kavagutti S V."/>
        </authorList>
    </citation>
    <scope>NUCLEOTIDE SEQUENCE</scope>
</reference>
<dbReference type="AlphaFoldDB" id="A0A6J6B7M9"/>
<sequence length="330" mass="36356">MSKSQARSGRKIFTSINTVTIGLFFVLISAVGLVVATQQQEANVHRANELNGVLADKEGPFVNYLLVGSDSREGIDATELKTEHFGTIEGRRSDTVMILHVDNILDTVSILSVPRDLWLEIPDHGKNRLNSAYGYGADVLVRTIQESLGIPLNHYLEIDFVSFKEIVAALGGVDICFEYPTRDYKTKLEVPTAGCYTLDKSQALAYARSRYFEVFKDGQWQIDGRADLGRIERQQIFLTSAVTKAIEQTTSNPLRTSELVNAAINSLTVDSSLNILETANFLRPLASGGMQRFKLAVLPETIEDKAVLVLGVEAREVLDYFAGVSGPPIK</sequence>
<dbReference type="EMBL" id="CAEZSL010000017">
    <property type="protein sequence ID" value="CAB4534647.1"/>
    <property type="molecule type" value="Genomic_DNA"/>
</dbReference>
<dbReference type="NCBIfam" id="TIGR00350">
    <property type="entry name" value="lytR_cpsA_psr"/>
    <property type="match status" value="1"/>
</dbReference>
<dbReference type="Gene3D" id="3.40.630.190">
    <property type="entry name" value="LCP protein"/>
    <property type="match status" value="1"/>
</dbReference>
<dbReference type="InterPro" id="IPR004474">
    <property type="entry name" value="LytR_CpsA_psr"/>
</dbReference>
<protein>
    <submittedName>
        <fullName evidence="3">Unannotated protein</fullName>
    </submittedName>
</protein>
<evidence type="ECO:0000259" key="2">
    <source>
        <dbReference type="Pfam" id="PF03816"/>
    </source>
</evidence>
<dbReference type="PANTHER" id="PTHR33392">
    <property type="entry name" value="POLYISOPRENYL-TEICHOIC ACID--PEPTIDOGLYCAN TEICHOIC ACID TRANSFERASE TAGU"/>
    <property type="match status" value="1"/>
</dbReference>
<gene>
    <name evidence="3" type="ORF">UFOPK1421_00253</name>
</gene>
<keyword evidence="1" id="KW-0472">Membrane</keyword>
<evidence type="ECO:0000313" key="3">
    <source>
        <dbReference type="EMBL" id="CAB4534647.1"/>
    </source>
</evidence>
<organism evidence="3">
    <name type="scientific">freshwater metagenome</name>
    <dbReference type="NCBI Taxonomy" id="449393"/>
    <lineage>
        <taxon>unclassified sequences</taxon>
        <taxon>metagenomes</taxon>
        <taxon>ecological metagenomes</taxon>
    </lineage>
</organism>
<name>A0A6J6B7M9_9ZZZZ</name>